<dbReference type="GO" id="GO:0003700">
    <property type="term" value="F:DNA-binding transcription factor activity"/>
    <property type="evidence" value="ECO:0007669"/>
    <property type="project" value="InterPro"/>
</dbReference>
<sequence>MSNSDGPTNGVTTNNEAAIVESQRTTPSTALAVKKPPSKDRHSKVDGRGRRIRMPIICAARVFQLTRELGHKSDGQTIEWLLRQAEPSIIAATGTGTTPASFSTVSDHKPLLPPPTPFILGKRIRPDDDAVSKDDAVSLVAPPTPPALWTLPPRPDFGQVWSFAAAAPPELVSVSPQNSMFHHHQHHHQQQHQQQVAMGEASAARLGNYLPGHLNLLASLSGGHGNSARRDDEPLLSGEVHELRNSIGLVFSWFGKLIRWIIGGKGQVPIIDGVPEITQRSETS</sequence>
<accession>A0A371EXF1</accession>
<comment type="subcellular location">
    <subcellularLocation>
        <location evidence="1">Nucleus</location>
    </subcellularLocation>
</comment>
<feature type="compositionally biased region" description="Basic and acidic residues" evidence="6">
    <location>
        <begin position="37"/>
        <end position="48"/>
    </location>
</feature>
<dbReference type="PROSITE" id="PS51369">
    <property type="entry name" value="TCP"/>
    <property type="match status" value="1"/>
</dbReference>
<dbReference type="Proteomes" id="UP000257109">
    <property type="component" value="Unassembled WGS sequence"/>
</dbReference>
<evidence type="ECO:0000256" key="2">
    <source>
        <dbReference type="ARBA" id="ARBA00023015"/>
    </source>
</evidence>
<proteinExistence type="predicted"/>
<dbReference type="OrthoDB" id="1911901at2759"/>
<comment type="caution">
    <text evidence="8">The sequence shown here is derived from an EMBL/GenBank/DDBJ whole genome shotgun (WGS) entry which is preliminary data.</text>
</comment>
<keyword evidence="9" id="KW-1185">Reference proteome</keyword>
<gene>
    <name evidence="8" type="primary">TCP7</name>
    <name evidence="8" type="ORF">CR513_50018</name>
</gene>
<dbReference type="PANTHER" id="PTHR31072:SF239">
    <property type="entry name" value="TRANSCRIPTION FACTOR TCP21-RELATED"/>
    <property type="match status" value="1"/>
</dbReference>
<keyword evidence="2" id="KW-0805">Transcription regulation</keyword>
<evidence type="ECO:0000256" key="4">
    <source>
        <dbReference type="ARBA" id="ARBA00023163"/>
    </source>
</evidence>
<keyword evidence="5" id="KW-0539">Nucleus</keyword>
<dbReference type="GO" id="GO:0005634">
    <property type="term" value="C:nucleus"/>
    <property type="evidence" value="ECO:0007669"/>
    <property type="project" value="UniProtKB-SubCell"/>
</dbReference>
<organism evidence="8 9">
    <name type="scientific">Mucuna pruriens</name>
    <name type="common">Velvet bean</name>
    <name type="synonym">Dolichos pruriens</name>
    <dbReference type="NCBI Taxonomy" id="157652"/>
    <lineage>
        <taxon>Eukaryota</taxon>
        <taxon>Viridiplantae</taxon>
        <taxon>Streptophyta</taxon>
        <taxon>Embryophyta</taxon>
        <taxon>Tracheophyta</taxon>
        <taxon>Spermatophyta</taxon>
        <taxon>Magnoliopsida</taxon>
        <taxon>eudicotyledons</taxon>
        <taxon>Gunneridae</taxon>
        <taxon>Pentapetalae</taxon>
        <taxon>rosids</taxon>
        <taxon>fabids</taxon>
        <taxon>Fabales</taxon>
        <taxon>Fabaceae</taxon>
        <taxon>Papilionoideae</taxon>
        <taxon>50 kb inversion clade</taxon>
        <taxon>NPAAA clade</taxon>
        <taxon>indigoferoid/millettioid clade</taxon>
        <taxon>Phaseoleae</taxon>
        <taxon>Mucuna</taxon>
    </lineage>
</organism>
<feature type="region of interest" description="Disordered" evidence="6">
    <location>
        <begin position="1"/>
        <end position="48"/>
    </location>
</feature>
<feature type="domain" description="TCP" evidence="7">
    <location>
        <begin position="38"/>
        <end position="92"/>
    </location>
</feature>
<name>A0A371EXF1_MUCPR</name>
<evidence type="ECO:0000259" key="7">
    <source>
        <dbReference type="PROSITE" id="PS51369"/>
    </source>
</evidence>
<dbReference type="STRING" id="157652.A0A371EXF1"/>
<protein>
    <submittedName>
        <fullName evidence="8">Transcription factor TCP7</fullName>
    </submittedName>
</protein>
<dbReference type="InterPro" id="IPR005333">
    <property type="entry name" value="Transcription_factor_TCP"/>
</dbReference>
<dbReference type="AlphaFoldDB" id="A0A371EXF1"/>
<dbReference type="GO" id="GO:0043565">
    <property type="term" value="F:sequence-specific DNA binding"/>
    <property type="evidence" value="ECO:0007669"/>
    <property type="project" value="TreeGrafter"/>
</dbReference>
<evidence type="ECO:0000256" key="1">
    <source>
        <dbReference type="ARBA" id="ARBA00004123"/>
    </source>
</evidence>
<dbReference type="Pfam" id="PF03634">
    <property type="entry name" value="TCP"/>
    <property type="match status" value="1"/>
</dbReference>
<dbReference type="GO" id="GO:0042752">
    <property type="term" value="P:regulation of circadian rhythm"/>
    <property type="evidence" value="ECO:0007669"/>
    <property type="project" value="TreeGrafter"/>
</dbReference>
<evidence type="ECO:0000256" key="3">
    <source>
        <dbReference type="ARBA" id="ARBA00023125"/>
    </source>
</evidence>
<evidence type="ECO:0000256" key="6">
    <source>
        <dbReference type="SAM" id="MobiDB-lite"/>
    </source>
</evidence>
<reference evidence="8" key="1">
    <citation type="submission" date="2018-05" db="EMBL/GenBank/DDBJ databases">
        <title>Draft genome of Mucuna pruriens seed.</title>
        <authorList>
            <person name="Nnadi N.E."/>
            <person name="Vos R."/>
            <person name="Hasami M.H."/>
            <person name="Devisetty U.K."/>
            <person name="Aguiy J.C."/>
        </authorList>
    </citation>
    <scope>NUCLEOTIDE SEQUENCE [LARGE SCALE GENOMIC DNA]</scope>
    <source>
        <strain evidence="8">JCA_2017</strain>
    </source>
</reference>
<keyword evidence="3" id="KW-0238">DNA-binding</keyword>
<feature type="non-terminal residue" evidence="8">
    <location>
        <position position="1"/>
    </location>
</feature>
<dbReference type="PANTHER" id="PTHR31072">
    <property type="entry name" value="TRANSCRIPTION FACTOR TCP4-RELATED"/>
    <property type="match status" value="1"/>
</dbReference>
<evidence type="ECO:0000256" key="5">
    <source>
        <dbReference type="ARBA" id="ARBA00023242"/>
    </source>
</evidence>
<feature type="compositionally biased region" description="Polar residues" evidence="6">
    <location>
        <begin position="1"/>
        <end position="29"/>
    </location>
</feature>
<keyword evidence="4" id="KW-0804">Transcription</keyword>
<dbReference type="EMBL" id="QJKJ01011595">
    <property type="protein sequence ID" value="RDX70712.1"/>
    <property type="molecule type" value="Genomic_DNA"/>
</dbReference>
<evidence type="ECO:0000313" key="9">
    <source>
        <dbReference type="Proteomes" id="UP000257109"/>
    </source>
</evidence>
<evidence type="ECO:0000313" key="8">
    <source>
        <dbReference type="EMBL" id="RDX70712.1"/>
    </source>
</evidence>
<dbReference type="InterPro" id="IPR017887">
    <property type="entry name" value="TF_TCP_subgr"/>
</dbReference>